<name>A0A8H4TW57_9HYPO</name>
<feature type="region of interest" description="Disordered" evidence="3">
    <location>
        <begin position="1"/>
        <end position="46"/>
    </location>
</feature>
<reference evidence="6" key="2">
    <citation type="submission" date="2020-05" db="EMBL/GenBank/DDBJ databases">
        <authorList>
            <person name="Kim H.-S."/>
            <person name="Proctor R.H."/>
            <person name="Brown D.W."/>
        </authorList>
    </citation>
    <scope>NUCLEOTIDE SEQUENCE</scope>
    <source>
        <strain evidence="6">NRRL 20472</strain>
    </source>
</reference>
<organism evidence="6 7">
    <name type="scientific">Fusarium sarcochroum</name>
    <dbReference type="NCBI Taxonomy" id="1208366"/>
    <lineage>
        <taxon>Eukaryota</taxon>
        <taxon>Fungi</taxon>
        <taxon>Dikarya</taxon>
        <taxon>Ascomycota</taxon>
        <taxon>Pezizomycotina</taxon>
        <taxon>Sordariomycetes</taxon>
        <taxon>Hypocreomycetidae</taxon>
        <taxon>Hypocreales</taxon>
        <taxon>Nectriaceae</taxon>
        <taxon>Fusarium</taxon>
        <taxon>Fusarium lateritium species complex</taxon>
    </lineage>
</organism>
<dbReference type="SUPFAM" id="SSF52540">
    <property type="entry name" value="P-loop containing nucleoside triphosphate hydrolases"/>
    <property type="match status" value="1"/>
</dbReference>
<dbReference type="InterPro" id="IPR029058">
    <property type="entry name" value="AB_hydrolase_fold"/>
</dbReference>
<evidence type="ECO:0000256" key="3">
    <source>
        <dbReference type="SAM" id="MobiDB-lite"/>
    </source>
</evidence>
<dbReference type="GO" id="GO:0043531">
    <property type="term" value="F:ADP binding"/>
    <property type="evidence" value="ECO:0007669"/>
    <property type="project" value="InterPro"/>
</dbReference>
<dbReference type="Pfam" id="PF05057">
    <property type="entry name" value="DUF676"/>
    <property type="match status" value="1"/>
</dbReference>
<gene>
    <name evidence="6" type="ORF">FSARC_7046</name>
</gene>
<feature type="compositionally biased region" description="Polar residues" evidence="3">
    <location>
        <begin position="12"/>
        <end position="44"/>
    </location>
</feature>
<dbReference type="OrthoDB" id="7464126at2759"/>
<dbReference type="EMBL" id="JABEXW010000371">
    <property type="protein sequence ID" value="KAF4965107.1"/>
    <property type="molecule type" value="Genomic_DNA"/>
</dbReference>
<evidence type="ECO:0000313" key="7">
    <source>
        <dbReference type="Proteomes" id="UP000622797"/>
    </source>
</evidence>
<proteinExistence type="inferred from homology"/>
<comment type="similarity">
    <text evidence="1">Belongs to the putative lipase ROG1 family.</text>
</comment>
<comment type="caution">
    <text evidence="6">The sequence shown here is derived from an EMBL/GenBank/DDBJ whole genome shotgun (WGS) entry which is preliminary data.</text>
</comment>
<dbReference type="InterPro" id="IPR002182">
    <property type="entry name" value="NB-ARC"/>
</dbReference>
<dbReference type="Pfam" id="PF00931">
    <property type="entry name" value="NB-ARC"/>
    <property type="match status" value="1"/>
</dbReference>
<evidence type="ECO:0000313" key="6">
    <source>
        <dbReference type="EMBL" id="KAF4965107.1"/>
    </source>
</evidence>
<dbReference type="InterPro" id="IPR053137">
    <property type="entry name" value="NLR-like"/>
</dbReference>
<dbReference type="Gene3D" id="3.40.50.300">
    <property type="entry name" value="P-loop containing nucleotide triphosphate hydrolases"/>
    <property type="match status" value="1"/>
</dbReference>
<dbReference type="PANTHER" id="PTHR46082:SF6">
    <property type="entry name" value="AAA+ ATPASE DOMAIN-CONTAINING PROTEIN-RELATED"/>
    <property type="match status" value="1"/>
</dbReference>
<dbReference type="Pfam" id="PF13374">
    <property type="entry name" value="TPR_10"/>
    <property type="match status" value="1"/>
</dbReference>
<evidence type="ECO:0000256" key="2">
    <source>
        <dbReference type="PROSITE-ProRule" id="PRU00339"/>
    </source>
</evidence>
<evidence type="ECO:0000259" key="5">
    <source>
        <dbReference type="Pfam" id="PF05057"/>
    </source>
</evidence>
<keyword evidence="7" id="KW-1185">Reference proteome</keyword>
<protein>
    <recommendedName>
        <fullName evidence="8">NB-ARC domain-containing protein</fullName>
    </recommendedName>
</protein>
<dbReference type="SUPFAM" id="SSF48452">
    <property type="entry name" value="TPR-like"/>
    <property type="match status" value="2"/>
</dbReference>
<dbReference type="PROSITE" id="PS50005">
    <property type="entry name" value="TPR"/>
    <property type="match status" value="1"/>
</dbReference>
<sequence length="1114" mass="124925">MKKLVTRFRGSRSPNPTAEQAETTSDSNPPTANATLSEQPSPSTFPDGVEVLHDEPDAIVDVCFVHGLTGSRTSTWRARGQSEPWPKTLLPPALNKARILTYGYDAYVVSKSVASSNRLVDHAMNLLTDLTNDRISCNTSSRPLIFIAHSLGGLVCKEAILISRNNPNIHRREVFNRLKGIIFMGTPHKGSWMADWAAIPVSALGLVKSANKSLLKILETDDQLLESIQIRFLSLVREQREAGRRLQVACFFEELPLPRVGQVVTKESATFEGYDPISIHANHGDMVKFGSAAETGFKRLVGELKMWVLDITSDVARTEPSTATGTVSAQEMNSLPKSVKHYLPLSRNRKFVGREEMLESLFLALFSGQECPQVALVGMGGMGKTQLALHLGYTVKNNLQQYNNCSVIWIPALSIESFEQACRAIVDSWDIKTGLDDPKEAFKAFFTSPEAGSWLLIIDNADDINVLNGPEDQNSGVAHFIPDSDSGRVLFTTRSREVAVQVAHENIIELSQMSSADAILLLQGSLIDKTQLDDDELVHELLQELTFLPLAISQAISYANTNQISLREYLRIFKTTDQDMIGLLSSAFQDVSHYHSSQGAVATTWIISFNQIGKRNSVSMEILRFIAYIEPKAIPGSLLPWPDSEQKMTAAIGMLLGYGFLSRRGETDIFDMHSLVHLATRLSIERQGAGKETRQKALAHVSEVFPDWAWENHDLWPQYFPHAFRLLDSVEETDEEFSLPLKYSVGKCLIQDGRPKEAVMLLEDVVESNTKLAEDDPHRLEMEFWLALAYQHNSQYRQATELLEHISGIQARTLAETDPDRIDTERLLAWTYSLNGQIEDAIKLYECVIVTTHTWAEDGGLRLQIDRELGSTYLKNGQVKEAIELLEHVVALEKSHTEDHPDRLTSQHELAGAYIENGQVKEAIELLEHVVALEKSLTEDHPGRLTSQHELAGAYIENGQVKEAIELLEHVVALDKSLTEDHPDRLTSQYELARAYNINDQVKEAIELLEHVVALEKSLAEDHPNRLISEHQLAITYEKNGQIEEALELLEHVEKVRSQSLPENHPELLNTQRRLKRMYKNNNMVDEADELERRVQAARMTISTDDLAKRSAET</sequence>
<dbReference type="Gene3D" id="3.40.50.1820">
    <property type="entry name" value="alpha/beta hydrolase"/>
    <property type="match status" value="1"/>
</dbReference>
<dbReference type="InterPro" id="IPR007751">
    <property type="entry name" value="DUF676_lipase-like"/>
</dbReference>
<feature type="compositionally biased region" description="Basic residues" evidence="3">
    <location>
        <begin position="1"/>
        <end position="10"/>
    </location>
</feature>
<dbReference type="Pfam" id="PF13424">
    <property type="entry name" value="TPR_12"/>
    <property type="match status" value="3"/>
</dbReference>
<dbReference type="SMART" id="SM00028">
    <property type="entry name" value="TPR"/>
    <property type="match status" value="6"/>
</dbReference>
<dbReference type="Proteomes" id="UP000622797">
    <property type="component" value="Unassembled WGS sequence"/>
</dbReference>
<accession>A0A8H4TW57</accession>
<feature type="repeat" description="TPR" evidence="2">
    <location>
        <begin position="863"/>
        <end position="896"/>
    </location>
</feature>
<dbReference type="AlphaFoldDB" id="A0A8H4TW57"/>
<dbReference type="PANTHER" id="PTHR46082">
    <property type="entry name" value="ATP/GTP-BINDING PROTEIN-RELATED"/>
    <property type="match status" value="1"/>
</dbReference>
<dbReference type="SUPFAM" id="SSF53474">
    <property type="entry name" value="alpha/beta-Hydrolases"/>
    <property type="match status" value="1"/>
</dbReference>
<evidence type="ECO:0008006" key="8">
    <source>
        <dbReference type="Google" id="ProtNLM"/>
    </source>
</evidence>
<reference evidence="6" key="1">
    <citation type="journal article" date="2020" name="BMC Genomics">
        <title>Correction to: Identification and distribution of gene clusters required for synthesis of sphingolipid metabolism inhibitors in diverse species of the filamentous fungus Fusarium.</title>
        <authorList>
            <person name="Kim H.S."/>
            <person name="Lohmar J.M."/>
            <person name="Busman M."/>
            <person name="Brown D.W."/>
            <person name="Naumann T.A."/>
            <person name="Divon H.H."/>
            <person name="Lysoe E."/>
            <person name="Uhlig S."/>
            <person name="Proctor R.H."/>
        </authorList>
    </citation>
    <scope>NUCLEOTIDE SEQUENCE</scope>
    <source>
        <strain evidence="6">NRRL 20472</strain>
    </source>
</reference>
<feature type="domain" description="DUF676" evidence="5">
    <location>
        <begin position="137"/>
        <end position="197"/>
    </location>
</feature>
<keyword evidence="2" id="KW-0802">TPR repeat</keyword>
<evidence type="ECO:0000259" key="4">
    <source>
        <dbReference type="Pfam" id="PF00931"/>
    </source>
</evidence>
<dbReference type="InterPro" id="IPR027417">
    <property type="entry name" value="P-loop_NTPase"/>
</dbReference>
<feature type="domain" description="NB-ARC" evidence="4">
    <location>
        <begin position="355"/>
        <end position="527"/>
    </location>
</feature>
<evidence type="ECO:0000256" key="1">
    <source>
        <dbReference type="ARBA" id="ARBA00007920"/>
    </source>
</evidence>
<dbReference type="InterPro" id="IPR019734">
    <property type="entry name" value="TPR_rpt"/>
</dbReference>
<dbReference type="Gene3D" id="1.25.40.10">
    <property type="entry name" value="Tetratricopeptide repeat domain"/>
    <property type="match status" value="2"/>
</dbReference>
<dbReference type="InterPro" id="IPR011990">
    <property type="entry name" value="TPR-like_helical_dom_sf"/>
</dbReference>